<sequence length="430" mass="48236">MADDYKNRTVELQTRFTILSTRFEHLHSTQSQNQQTLQGHLFLTTQAALSATKSLARLIDGDFVTGERPAEMPSTLSELESTWNEAKSVAEKCYDGISSYSVEMDLDVHSIQVIQFHDAELRNWQTDMQTLRTELNESLEGTLKALKTEAQTLATLRAQHAAAVASRRALEAKLYEAQHKYDEADKWTWLWPPARAYLEILKPIIEAITNDVSGSINAVKIAAQHVDDSEARIRDQQPRVDALNRLNEDHVGLLSQGSTLANQCDAIRDEVEQMEKEIARSKTDILHAWNDASACLNHAKRTKFSLSKANYATCVLNIITFSLNERSFKDTLVEIVKILGDNDDKGGTVHAIKTDDHPEGLLEYVQKELQKDYRPPSLAVAKLNLVHSVPGMVLPSGNDLSPQDRRKLGGILNICKPDGLAAWMHFKTRI</sequence>
<organism evidence="2 3">
    <name type="scientific">Aspergillus sergii</name>
    <dbReference type="NCBI Taxonomy" id="1034303"/>
    <lineage>
        <taxon>Eukaryota</taxon>
        <taxon>Fungi</taxon>
        <taxon>Dikarya</taxon>
        <taxon>Ascomycota</taxon>
        <taxon>Pezizomycotina</taxon>
        <taxon>Eurotiomycetes</taxon>
        <taxon>Eurotiomycetidae</taxon>
        <taxon>Eurotiales</taxon>
        <taxon>Aspergillaceae</taxon>
        <taxon>Aspergillus</taxon>
        <taxon>Aspergillus subgen. Circumdati</taxon>
    </lineage>
</organism>
<evidence type="ECO:0000313" key="3">
    <source>
        <dbReference type="Proteomes" id="UP000325945"/>
    </source>
</evidence>
<dbReference type="AlphaFoldDB" id="A0A5N6X405"/>
<evidence type="ECO:0000313" key="2">
    <source>
        <dbReference type="EMBL" id="KAE8326300.1"/>
    </source>
</evidence>
<keyword evidence="3" id="KW-1185">Reference proteome</keyword>
<keyword evidence="1" id="KW-0175">Coiled coil</keyword>
<name>A0A5N6X405_9EURO</name>
<accession>A0A5N6X405</accession>
<feature type="coiled-coil region" evidence="1">
    <location>
        <begin position="257"/>
        <end position="284"/>
    </location>
</feature>
<reference evidence="3" key="1">
    <citation type="submission" date="2019-04" db="EMBL/GenBank/DDBJ databases">
        <title>Friends and foes A comparative genomics studyof 23 Aspergillus species from section Flavi.</title>
        <authorList>
            <consortium name="DOE Joint Genome Institute"/>
            <person name="Kjaerbolling I."/>
            <person name="Vesth T."/>
            <person name="Frisvad J.C."/>
            <person name="Nybo J.L."/>
            <person name="Theobald S."/>
            <person name="Kildgaard S."/>
            <person name="Isbrandt T."/>
            <person name="Kuo A."/>
            <person name="Sato A."/>
            <person name="Lyhne E.K."/>
            <person name="Kogle M.E."/>
            <person name="Wiebenga A."/>
            <person name="Kun R.S."/>
            <person name="Lubbers R.J."/>
            <person name="Makela M.R."/>
            <person name="Barry K."/>
            <person name="Chovatia M."/>
            <person name="Clum A."/>
            <person name="Daum C."/>
            <person name="Haridas S."/>
            <person name="He G."/>
            <person name="LaButti K."/>
            <person name="Lipzen A."/>
            <person name="Mondo S."/>
            <person name="Riley R."/>
            <person name="Salamov A."/>
            <person name="Simmons B.A."/>
            <person name="Magnuson J.K."/>
            <person name="Henrissat B."/>
            <person name="Mortensen U.H."/>
            <person name="Larsen T.O."/>
            <person name="Devries R.P."/>
            <person name="Grigoriev I.V."/>
            <person name="Machida M."/>
            <person name="Baker S.E."/>
            <person name="Andersen M.R."/>
        </authorList>
    </citation>
    <scope>NUCLEOTIDE SEQUENCE [LARGE SCALE GENOMIC DNA]</scope>
    <source>
        <strain evidence="3">CBS 130017</strain>
    </source>
</reference>
<dbReference type="EMBL" id="ML741801">
    <property type="protein sequence ID" value="KAE8326300.1"/>
    <property type="molecule type" value="Genomic_DNA"/>
</dbReference>
<protein>
    <submittedName>
        <fullName evidence="2">Uncharacterized protein</fullName>
    </submittedName>
</protein>
<dbReference type="Proteomes" id="UP000325945">
    <property type="component" value="Unassembled WGS sequence"/>
</dbReference>
<feature type="coiled-coil region" evidence="1">
    <location>
        <begin position="114"/>
        <end position="156"/>
    </location>
</feature>
<proteinExistence type="predicted"/>
<gene>
    <name evidence="2" type="ORF">BDV39DRAFT_206192</name>
</gene>
<evidence type="ECO:0000256" key="1">
    <source>
        <dbReference type="SAM" id="Coils"/>
    </source>
</evidence>